<organism evidence="2">
    <name type="scientific">marine sediment metagenome</name>
    <dbReference type="NCBI Taxonomy" id="412755"/>
    <lineage>
        <taxon>unclassified sequences</taxon>
        <taxon>metagenomes</taxon>
        <taxon>ecological metagenomes</taxon>
    </lineage>
</organism>
<accession>A0A0F9YPF8</accession>
<sequence>MTIQIILASLAVIWNLLPFVLLLWLWNDQPRHRYLMAIFFGISVLFYALMYWSSEGSYFFVPILIYAFLIVLSTWMLASNTLFRTAAQRDRKVL</sequence>
<evidence type="ECO:0000313" key="2">
    <source>
        <dbReference type="EMBL" id="KKO06569.1"/>
    </source>
</evidence>
<reference evidence="2" key="1">
    <citation type="journal article" date="2015" name="Nature">
        <title>Complex archaea that bridge the gap between prokaryotes and eukaryotes.</title>
        <authorList>
            <person name="Spang A."/>
            <person name="Saw J.H."/>
            <person name="Jorgensen S.L."/>
            <person name="Zaremba-Niedzwiedzka K."/>
            <person name="Martijn J."/>
            <person name="Lind A.E."/>
            <person name="van Eijk R."/>
            <person name="Schleper C."/>
            <person name="Guy L."/>
            <person name="Ettema T.J."/>
        </authorList>
    </citation>
    <scope>NUCLEOTIDE SEQUENCE</scope>
</reference>
<keyword evidence="1" id="KW-1133">Transmembrane helix</keyword>
<dbReference type="AlphaFoldDB" id="A0A0F9YPF8"/>
<feature type="transmembrane region" description="Helical" evidence="1">
    <location>
        <begin position="34"/>
        <end position="52"/>
    </location>
</feature>
<evidence type="ECO:0000256" key="1">
    <source>
        <dbReference type="SAM" id="Phobius"/>
    </source>
</evidence>
<gene>
    <name evidence="2" type="ORF">LCGC14_0063770</name>
</gene>
<protein>
    <submittedName>
        <fullName evidence="2">Uncharacterized protein</fullName>
    </submittedName>
</protein>
<dbReference type="EMBL" id="LAZR01000015">
    <property type="protein sequence ID" value="KKO06569.1"/>
    <property type="molecule type" value="Genomic_DNA"/>
</dbReference>
<feature type="transmembrane region" description="Helical" evidence="1">
    <location>
        <begin position="58"/>
        <end position="83"/>
    </location>
</feature>
<name>A0A0F9YPF8_9ZZZZ</name>
<keyword evidence="1" id="KW-0472">Membrane</keyword>
<proteinExistence type="predicted"/>
<comment type="caution">
    <text evidence="2">The sequence shown here is derived from an EMBL/GenBank/DDBJ whole genome shotgun (WGS) entry which is preliminary data.</text>
</comment>
<keyword evidence="1" id="KW-0812">Transmembrane</keyword>
<feature type="transmembrane region" description="Helical" evidence="1">
    <location>
        <begin position="6"/>
        <end position="27"/>
    </location>
</feature>